<accession>A0ABS9ZBP2</accession>
<protein>
    <recommendedName>
        <fullName evidence="3">Solute-binding protein family 3/N-terminal domain-containing protein</fullName>
    </recommendedName>
</protein>
<evidence type="ECO:0000313" key="2">
    <source>
        <dbReference type="Proteomes" id="UP001139104"/>
    </source>
</evidence>
<name>A0ABS9ZBP2_9HYPH</name>
<evidence type="ECO:0008006" key="3">
    <source>
        <dbReference type="Google" id="ProtNLM"/>
    </source>
</evidence>
<dbReference type="EMBL" id="JAIVFP010000002">
    <property type="protein sequence ID" value="MCI4685002.1"/>
    <property type="molecule type" value="Genomic_DNA"/>
</dbReference>
<keyword evidence="2" id="KW-1185">Reference proteome</keyword>
<dbReference type="RefSeq" id="WP_243069025.1">
    <property type="nucleotide sequence ID" value="NZ_JAIVFK010000018.1"/>
</dbReference>
<gene>
    <name evidence="1" type="ORF">K2U94_19945</name>
</gene>
<organism evidence="1 2">
    <name type="scientific">Candidatus Rhodoblastus alkanivorans</name>
    <dbReference type="NCBI Taxonomy" id="2954117"/>
    <lineage>
        <taxon>Bacteria</taxon>
        <taxon>Pseudomonadati</taxon>
        <taxon>Pseudomonadota</taxon>
        <taxon>Alphaproteobacteria</taxon>
        <taxon>Hyphomicrobiales</taxon>
        <taxon>Rhodoblastaceae</taxon>
        <taxon>Rhodoblastus</taxon>
    </lineage>
</organism>
<dbReference type="Proteomes" id="UP001139104">
    <property type="component" value="Unassembled WGS sequence"/>
</dbReference>
<sequence>MPRSTIWHKFGEERGVFDSHALGISLAAKPVSIVYPKHPFAREWPVGGAVQASAVDLADAIDRETAGLSASGELNRIFSAYGVTWRRPKEDQ</sequence>
<comment type="caution">
    <text evidence="1">The sequence shown here is derived from an EMBL/GenBank/DDBJ whole genome shotgun (WGS) entry which is preliminary data.</text>
</comment>
<proteinExistence type="predicted"/>
<evidence type="ECO:0000313" key="1">
    <source>
        <dbReference type="EMBL" id="MCI4685002.1"/>
    </source>
</evidence>
<reference evidence="1" key="1">
    <citation type="journal article" date="2022" name="ISME J.">
        <title>Identification of active gaseous-alkane degraders at natural gas seeps.</title>
        <authorList>
            <person name="Farhan Ul Haque M."/>
            <person name="Hernandez M."/>
            <person name="Crombie A.T."/>
            <person name="Murrell J.C."/>
        </authorList>
    </citation>
    <scope>NUCLEOTIDE SEQUENCE</scope>
    <source>
        <strain evidence="1">PC2</strain>
    </source>
</reference>